<feature type="transmembrane region" description="Helical" evidence="7">
    <location>
        <begin position="146"/>
        <end position="164"/>
    </location>
</feature>
<evidence type="ECO:0000256" key="2">
    <source>
        <dbReference type="ARBA" id="ARBA00022448"/>
    </source>
</evidence>
<dbReference type="OrthoDB" id="19261at2759"/>
<keyword evidence="4" id="KW-0249">Electron transport</keyword>
<dbReference type="EMBL" id="KZ559594">
    <property type="protein sequence ID" value="PLN77518.1"/>
    <property type="molecule type" value="Genomic_DNA"/>
</dbReference>
<feature type="transmembrane region" description="Helical" evidence="7">
    <location>
        <begin position="170"/>
        <end position="189"/>
    </location>
</feature>
<evidence type="ECO:0000256" key="7">
    <source>
        <dbReference type="SAM" id="Phobius"/>
    </source>
</evidence>
<dbReference type="PROSITE" id="PS50939">
    <property type="entry name" value="CYTOCHROME_B561"/>
    <property type="match status" value="1"/>
</dbReference>
<keyword evidence="6 7" id="KW-0472">Membrane</keyword>
<feature type="domain" description="Cytochrome b561" evidence="8">
    <location>
        <begin position="1"/>
        <end position="195"/>
    </location>
</feature>
<evidence type="ECO:0000259" key="8">
    <source>
        <dbReference type="PROSITE" id="PS50939"/>
    </source>
</evidence>
<dbReference type="SMART" id="SM00665">
    <property type="entry name" value="B561"/>
    <property type="match status" value="1"/>
</dbReference>
<keyword evidence="5 7" id="KW-1133">Transmembrane helix</keyword>
<gene>
    <name evidence="9" type="ORF">BDW42DRAFT_176739</name>
</gene>
<feature type="transmembrane region" description="Helical" evidence="7">
    <location>
        <begin position="37"/>
        <end position="62"/>
    </location>
</feature>
<dbReference type="Proteomes" id="UP000235023">
    <property type="component" value="Unassembled WGS sequence"/>
</dbReference>
<keyword evidence="10" id="KW-1185">Reference proteome</keyword>
<evidence type="ECO:0000313" key="9">
    <source>
        <dbReference type="EMBL" id="PLN77518.1"/>
    </source>
</evidence>
<evidence type="ECO:0000313" key="10">
    <source>
        <dbReference type="Proteomes" id="UP000235023"/>
    </source>
</evidence>
<protein>
    <recommendedName>
        <fullName evidence="8">Cytochrome b561 domain-containing protein</fullName>
    </recommendedName>
</protein>
<dbReference type="PANTHER" id="PTHR47797:SF1">
    <property type="entry name" value="CYTOCHROME B561 DOMAIN-CONTAINING PROTEIN-RELATED"/>
    <property type="match status" value="1"/>
</dbReference>
<evidence type="ECO:0000256" key="3">
    <source>
        <dbReference type="ARBA" id="ARBA00022692"/>
    </source>
</evidence>
<keyword evidence="3 7" id="KW-0812">Transmembrane</keyword>
<reference evidence="10" key="1">
    <citation type="submission" date="2017-12" db="EMBL/GenBank/DDBJ databases">
        <authorList>
            <consortium name="DOE Joint Genome Institute"/>
            <person name="Mondo S.J."/>
            <person name="Kjaerbolling I."/>
            <person name="Vesth T.C."/>
            <person name="Frisvad J.C."/>
            <person name="Nybo J.L."/>
            <person name="Theobald S."/>
            <person name="Kuo A."/>
            <person name="Bowyer P."/>
            <person name="Matsuda Y."/>
            <person name="Lyhne E.K."/>
            <person name="Kogle M.E."/>
            <person name="Clum A."/>
            <person name="Lipzen A."/>
            <person name="Salamov A."/>
            <person name="Ngan C.Y."/>
            <person name="Daum C."/>
            <person name="Chiniquy J."/>
            <person name="Barry K."/>
            <person name="LaButti K."/>
            <person name="Haridas S."/>
            <person name="Simmons B.A."/>
            <person name="Magnuson J.K."/>
            <person name="Mortensen U.H."/>
            <person name="Larsen T.O."/>
            <person name="Grigoriev I.V."/>
            <person name="Baker S.E."/>
            <person name="Andersen M.R."/>
            <person name="Nordberg H.P."/>
            <person name="Cantor M.N."/>
            <person name="Hua S.X."/>
        </authorList>
    </citation>
    <scope>NUCLEOTIDE SEQUENCE [LARGE SCALE GENOMIC DNA]</scope>
    <source>
        <strain evidence="10">IBT 19404</strain>
    </source>
</reference>
<comment type="subcellular location">
    <subcellularLocation>
        <location evidence="1">Membrane</location>
    </subcellularLocation>
</comment>
<sequence length="214" mass="23538">MEIRTGLVSIILGLMVQPAMGRLIFEDFHLLPTYIKAHGVIMGLTFGVMMPLGVIAIGLLNFRGTVWIHAAWQLISWCLMIAGFGLGVRVARITDQAYNNAHTKIGTIVVAMLLVQPLFGLIHHIRFRKTHRPNAWTHLHVWYGRMLILLGIINGGLGLQLAANSRGGEIAYGVVGGILGACMLLVAVLTEYKRWFRSRTPSQPPPVAEARVGD</sequence>
<dbReference type="GO" id="GO:0016020">
    <property type="term" value="C:membrane"/>
    <property type="evidence" value="ECO:0007669"/>
    <property type="project" value="UniProtKB-SubCell"/>
</dbReference>
<dbReference type="CDD" id="cd08760">
    <property type="entry name" value="Cyt_b561_FRRS1_like"/>
    <property type="match status" value="1"/>
</dbReference>
<evidence type="ECO:0000256" key="1">
    <source>
        <dbReference type="ARBA" id="ARBA00004370"/>
    </source>
</evidence>
<evidence type="ECO:0000256" key="6">
    <source>
        <dbReference type="ARBA" id="ARBA00023136"/>
    </source>
</evidence>
<feature type="transmembrane region" description="Helical" evidence="7">
    <location>
        <begin position="105"/>
        <end position="125"/>
    </location>
</feature>
<proteinExistence type="predicted"/>
<evidence type="ECO:0000256" key="5">
    <source>
        <dbReference type="ARBA" id="ARBA00022989"/>
    </source>
</evidence>
<dbReference type="Gene3D" id="1.20.120.1770">
    <property type="match status" value="1"/>
</dbReference>
<dbReference type="PANTHER" id="PTHR47797">
    <property type="entry name" value="DEHYDROGENASE, PUTATIVE (AFU_ORTHOLOGUE AFUA_8G05805)-RELATED"/>
    <property type="match status" value="1"/>
</dbReference>
<dbReference type="InterPro" id="IPR006593">
    <property type="entry name" value="Cyt_b561/ferric_Rdtase_TM"/>
</dbReference>
<organism evidence="9 10">
    <name type="scientific">Aspergillus taichungensis</name>
    <dbReference type="NCBI Taxonomy" id="482145"/>
    <lineage>
        <taxon>Eukaryota</taxon>
        <taxon>Fungi</taxon>
        <taxon>Dikarya</taxon>
        <taxon>Ascomycota</taxon>
        <taxon>Pezizomycotina</taxon>
        <taxon>Eurotiomycetes</taxon>
        <taxon>Eurotiomycetidae</taxon>
        <taxon>Eurotiales</taxon>
        <taxon>Aspergillaceae</taxon>
        <taxon>Aspergillus</taxon>
        <taxon>Aspergillus subgen. Circumdati</taxon>
    </lineage>
</organism>
<evidence type="ECO:0000256" key="4">
    <source>
        <dbReference type="ARBA" id="ARBA00022982"/>
    </source>
</evidence>
<name>A0A2J5HKN9_9EURO</name>
<feature type="transmembrane region" description="Helical" evidence="7">
    <location>
        <begin position="74"/>
        <end position="93"/>
    </location>
</feature>
<dbReference type="AlphaFoldDB" id="A0A2J5HKN9"/>
<keyword evidence="2" id="KW-0813">Transport</keyword>
<accession>A0A2J5HKN9</accession>